<protein>
    <recommendedName>
        <fullName evidence="1">Transposase InsH N-terminal domain-containing protein</fullName>
    </recommendedName>
</protein>
<organism evidence="2 3">
    <name type="scientific">Oceanospirillum multiglobuliferum</name>
    <dbReference type="NCBI Taxonomy" id="64969"/>
    <lineage>
        <taxon>Bacteria</taxon>
        <taxon>Pseudomonadati</taxon>
        <taxon>Pseudomonadota</taxon>
        <taxon>Gammaproteobacteria</taxon>
        <taxon>Oceanospirillales</taxon>
        <taxon>Oceanospirillaceae</taxon>
        <taxon>Oceanospirillum</taxon>
    </lineage>
</organism>
<evidence type="ECO:0000259" key="1">
    <source>
        <dbReference type="Pfam" id="PF05598"/>
    </source>
</evidence>
<comment type="caution">
    <text evidence="2">The sequence shown here is derived from an EMBL/GenBank/DDBJ whole genome shotgun (WGS) entry which is preliminary data.</text>
</comment>
<evidence type="ECO:0000313" key="3">
    <source>
        <dbReference type="Proteomes" id="UP000191418"/>
    </source>
</evidence>
<accession>A0A1V4T471</accession>
<dbReference type="RefSeq" id="WP_234985233.1">
    <property type="nucleotide sequence ID" value="NZ_FUXG01000009.1"/>
</dbReference>
<evidence type="ECO:0000313" key="2">
    <source>
        <dbReference type="EMBL" id="OPX55403.1"/>
    </source>
</evidence>
<gene>
    <name evidence="2" type="ORF">BTE48_09590</name>
</gene>
<proteinExistence type="predicted"/>
<dbReference type="AlphaFoldDB" id="A0A1V4T471"/>
<keyword evidence="3" id="KW-1185">Reference proteome</keyword>
<dbReference type="Proteomes" id="UP000191418">
    <property type="component" value="Unassembled WGS sequence"/>
</dbReference>
<name>A0A1V4T471_9GAMM</name>
<feature type="domain" description="Transposase InsH N-terminal" evidence="1">
    <location>
        <begin position="4"/>
        <end position="57"/>
    </location>
</feature>
<sequence>MNLSAFHQPYKNDREGHPAYDPAILLKIILFAYSKGITFSREIQWCCETNIIFKVLSCDTRFYLKCLKTQR</sequence>
<dbReference type="EMBL" id="MTSM01000010">
    <property type="protein sequence ID" value="OPX55403.1"/>
    <property type="molecule type" value="Genomic_DNA"/>
</dbReference>
<reference evidence="2 3" key="1">
    <citation type="submission" date="2017-01" db="EMBL/GenBank/DDBJ databases">
        <title>Genome Sequencing of a Marine Spirillum, Oceanospirillum multiglobuliferum ATCC 33336, from Japan.</title>
        <authorList>
            <person name="Carney J.G."/>
            <person name="Trachtenberg A.M."/>
            <person name="Rheaume B.A."/>
            <person name="Linnane J.D."/>
            <person name="Pitts N.L."/>
            <person name="Mykles D.L."/>
            <person name="Maclea K.S."/>
        </authorList>
    </citation>
    <scope>NUCLEOTIDE SEQUENCE [LARGE SCALE GENOMIC DNA]</scope>
    <source>
        <strain evidence="2 3">ATCC 33336</strain>
    </source>
</reference>
<dbReference type="Pfam" id="PF05598">
    <property type="entry name" value="DUF772"/>
    <property type="match status" value="1"/>
</dbReference>
<dbReference type="InterPro" id="IPR008490">
    <property type="entry name" value="Transposase_InsH_N"/>
</dbReference>